<evidence type="ECO:0000313" key="3">
    <source>
        <dbReference type="EMBL" id="KXZ44740.1"/>
    </source>
</evidence>
<dbReference type="Proteomes" id="UP000075714">
    <property type="component" value="Unassembled WGS sequence"/>
</dbReference>
<feature type="signal peptide" evidence="2">
    <location>
        <begin position="1"/>
        <end position="24"/>
    </location>
</feature>
<dbReference type="EMBL" id="LSYV01000064">
    <property type="protein sequence ID" value="KXZ44740.1"/>
    <property type="molecule type" value="Genomic_DNA"/>
</dbReference>
<dbReference type="AlphaFoldDB" id="A0A150G5Y8"/>
<feature type="chain" id="PRO_5007561912" evidence="2">
    <location>
        <begin position="25"/>
        <end position="231"/>
    </location>
</feature>
<keyword evidence="2" id="KW-0732">Signal</keyword>
<accession>A0A150G5Y8</accession>
<evidence type="ECO:0000256" key="1">
    <source>
        <dbReference type="SAM" id="MobiDB-lite"/>
    </source>
</evidence>
<evidence type="ECO:0000256" key="2">
    <source>
        <dbReference type="SAM" id="SignalP"/>
    </source>
</evidence>
<name>A0A150G5Y8_GONPE</name>
<proteinExistence type="predicted"/>
<feature type="region of interest" description="Disordered" evidence="1">
    <location>
        <begin position="148"/>
        <end position="212"/>
    </location>
</feature>
<organism evidence="3 4">
    <name type="scientific">Gonium pectorale</name>
    <name type="common">Green alga</name>
    <dbReference type="NCBI Taxonomy" id="33097"/>
    <lineage>
        <taxon>Eukaryota</taxon>
        <taxon>Viridiplantae</taxon>
        <taxon>Chlorophyta</taxon>
        <taxon>core chlorophytes</taxon>
        <taxon>Chlorophyceae</taxon>
        <taxon>CS clade</taxon>
        <taxon>Chlamydomonadales</taxon>
        <taxon>Volvocaceae</taxon>
        <taxon>Gonium</taxon>
    </lineage>
</organism>
<comment type="caution">
    <text evidence="3">The sequence shown here is derived from an EMBL/GenBank/DDBJ whole genome shotgun (WGS) entry which is preliminary data.</text>
</comment>
<sequence length="231" mass="23361">MRRLARSAVASVLLAAEALLLLDGLDTEAEVAVEAAQAASAVLAVSGESHLAAESEALSAAVSGVLQAQRGLTEVMEAVTEALEKLGGAKRAASAAAKAAAKVLKREGAPADLLALTDAAAETFRWGGSAAAAMAAALAKRMAGPAAMMTGGSGRNQQGQEERASRWASDQQQRTGSGAEEAPAVALPSGGGDLPKRTSWRTQGVEVDPSGGRRLAMDWGQVAAWVMAETS</sequence>
<gene>
    <name evidence="3" type="ORF">GPECTOR_63g65</name>
</gene>
<evidence type="ECO:0000313" key="4">
    <source>
        <dbReference type="Proteomes" id="UP000075714"/>
    </source>
</evidence>
<reference evidence="4" key="1">
    <citation type="journal article" date="2016" name="Nat. Commun.">
        <title>The Gonium pectorale genome demonstrates co-option of cell cycle regulation during the evolution of multicellularity.</title>
        <authorList>
            <person name="Hanschen E.R."/>
            <person name="Marriage T.N."/>
            <person name="Ferris P.J."/>
            <person name="Hamaji T."/>
            <person name="Toyoda A."/>
            <person name="Fujiyama A."/>
            <person name="Neme R."/>
            <person name="Noguchi H."/>
            <person name="Minakuchi Y."/>
            <person name="Suzuki M."/>
            <person name="Kawai-Toyooka H."/>
            <person name="Smith D.R."/>
            <person name="Sparks H."/>
            <person name="Anderson J."/>
            <person name="Bakaric R."/>
            <person name="Luria V."/>
            <person name="Karger A."/>
            <person name="Kirschner M.W."/>
            <person name="Durand P.M."/>
            <person name="Michod R.E."/>
            <person name="Nozaki H."/>
            <person name="Olson B.J."/>
        </authorList>
    </citation>
    <scope>NUCLEOTIDE SEQUENCE [LARGE SCALE GENOMIC DNA]</scope>
    <source>
        <strain evidence="4">NIES-2863</strain>
    </source>
</reference>
<protein>
    <submittedName>
        <fullName evidence="3">Uncharacterized protein</fullName>
    </submittedName>
</protein>
<keyword evidence="4" id="KW-1185">Reference proteome</keyword>